<dbReference type="EMBL" id="JAGKQQ010000002">
    <property type="protein sequence ID" value="MBP3960545.1"/>
    <property type="molecule type" value="Genomic_DNA"/>
</dbReference>
<accession>A0ABS5C533</accession>
<comment type="caution">
    <text evidence="3">The sequence shown here is derived from an EMBL/GenBank/DDBJ whole genome shotgun (WGS) entry which is preliminary data.</text>
</comment>
<protein>
    <recommendedName>
        <fullName evidence="5">DUF4412 domain-containing protein</fullName>
    </recommendedName>
</protein>
<sequence>MRALLASVLVVGLSAGTSRAADETYTIKLYKSKEGTKNTHERSESSKASTVLETDGLKKEENTASGLKETYTEEILEIDAATKQVTKLQRTYTVAEKTEKGETTKTVYAGKTVLIEKKGNEYVLSIDGKPLTEDEAPDLVKTYRDKKTDEPTNEDLMPAEAVKVGQSWKIAGAKSEKLFQALGDGKAKYDADKSTIEGKLLKVYKRAGAQFGVMELTVTMVVTEIGTGEEFVRTTADSKMVMKITIDTCIDGTVEFEDSTADIDLDIAAEIPDAGSIAVRGTMTLKSKIGALKK</sequence>
<evidence type="ECO:0008006" key="5">
    <source>
        <dbReference type="Google" id="ProtNLM"/>
    </source>
</evidence>
<keyword evidence="2" id="KW-0732">Signal</keyword>
<feature type="signal peptide" evidence="2">
    <location>
        <begin position="1"/>
        <end position="20"/>
    </location>
</feature>
<feature type="region of interest" description="Disordered" evidence="1">
    <location>
        <begin position="33"/>
        <end position="64"/>
    </location>
</feature>
<proteinExistence type="predicted"/>
<evidence type="ECO:0000256" key="2">
    <source>
        <dbReference type="SAM" id="SignalP"/>
    </source>
</evidence>
<name>A0ABS5C533_9BACT</name>
<evidence type="ECO:0000313" key="3">
    <source>
        <dbReference type="EMBL" id="MBP3960545.1"/>
    </source>
</evidence>
<feature type="compositionally biased region" description="Basic and acidic residues" evidence="1">
    <location>
        <begin position="33"/>
        <end position="45"/>
    </location>
</feature>
<gene>
    <name evidence="3" type="ORF">J8F10_35420</name>
</gene>
<keyword evidence="4" id="KW-1185">Reference proteome</keyword>
<evidence type="ECO:0000313" key="4">
    <source>
        <dbReference type="Proteomes" id="UP000676565"/>
    </source>
</evidence>
<feature type="chain" id="PRO_5045762757" description="DUF4412 domain-containing protein" evidence="2">
    <location>
        <begin position="21"/>
        <end position="294"/>
    </location>
</feature>
<reference evidence="3 4" key="1">
    <citation type="submission" date="2021-04" db="EMBL/GenBank/DDBJ databases">
        <authorList>
            <person name="Ivanova A."/>
        </authorList>
    </citation>
    <scope>NUCLEOTIDE SEQUENCE [LARGE SCALE GENOMIC DNA]</scope>
    <source>
        <strain evidence="3 4">G18</strain>
    </source>
</reference>
<organism evidence="3 4">
    <name type="scientific">Gemmata palustris</name>
    <dbReference type="NCBI Taxonomy" id="2822762"/>
    <lineage>
        <taxon>Bacteria</taxon>
        <taxon>Pseudomonadati</taxon>
        <taxon>Planctomycetota</taxon>
        <taxon>Planctomycetia</taxon>
        <taxon>Gemmatales</taxon>
        <taxon>Gemmataceae</taxon>
        <taxon>Gemmata</taxon>
    </lineage>
</organism>
<dbReference type="Proteomes" id="UP000676565">
    <property type="component" value="Unassembled WGS sequence"/>
</dbReference>
<dbReference type="RefSeq" id="WP_210662698.1">
    <property type="nucleotide sequence ID" value="NZ_JAGKQQ010000002.1"/>
</dbReference>
<evidence type="ECO:0000256" key="1">
    <source>
        <dbReference type="SAM" id="MobiDB-lite"/>
    </source>
</evidence>